<evidence type="ECO:0000256" key="3">
    <source>
        <dbReference type="ARBA" id="ARBA00023136"/>
    </source>
</evidence>
<dbReference type="RefSeq" id="WP_008294278.1">
    <property type="nucleotide sequence ID" value="NZ_CM002299.1"/>
</dbReference>
<organism evidence="5 6">
    <name type="scientific">Congregibacter litoralis KT71</name>
    <dbReference type="NCBI Taxonomy" id="314285"/>
    <lineage>
        <taxon>Bacteria</taxon>
        <taxon>Pseudomonadati</taxon>
        <taxon>Pseudomonadota</taxon>
        <taxon>Gammaproteobacteria</taxon>
        <taxon>Cellvibrionales</taxon>
        <taxon>Halieaceae</taxon>
        <taxon>Congregibacter</taxon>
    </lineage>
</organism>
<dbReference type="Gene3D" id="1.20.1250.20">
    <property type="entry name" value="MFS general substrate transporter like domains"/>
    <property type="match status" value="1"/>
</dbReference>
<feature type="transmembrane region" description="Helical" evidence="4">
    <location>
        <begin position="147"/>
        <end position="165"/>
    </location>
</feature>
<feature type="transmembrane region" description="Helical" evidence="4">
    <location>
        <begin position="83"/>
        <end position="104"/>
    </location>
</feature>
<name>A4A4T1_9GAMM</name>
<feature type="transmembrane region" description="Helical" evidence="4">
    <location>
        <begin position="58"/>
        <end position="76"/>
    </location>
</feature>
<keyword evidence="2 4" id="KW-1133">Transmembrane helix</keyword>
<dbReference type="HOGENOM" id="CLU_027240_1_0_6"/>
<feature type="transmembrane region" description="Helical" evidence="4">
    <location>
        <begin position="234"/>
        <end position="254"/>
    </location>
</feature>
<dbReference type="SUPFAM" id="SSF103473">
    <property type="entry name" value="MFS general substrate transporter"/>
    <property type="match status" value="1"/>
</dbReference>
<dbReference type="STRING" id="314285.KT71_09252"/>
<reference evidence="5 6" key="2">
    <citation type="journal article" date="2009" name="PLoS ONE">
        <title>The photosynthetic apparatus and its regulation in the aerobic gammaproteobacterium Congregibacter litoralis gen. nov., sp. nov.</title>
        <authorList>
            <person name="Spring S."/>
            <person name="Lunsdorf H."/>
            <person name="Fuchs B.M."/>
            <person name="Tindall B.J."/>
        </authorList>
    </citation>
    <scope>NUCLEOTIDE SEQUENCE [LARGE SCALE GENOMIC DNA]</scope>
    <source>
        <strain evidence="5">KT71</strain>
    </source>
</reference>
<protein>
    <submittedName>
        <fullName evidence="5">ATP/ADP translocase</fullName>
    </submittedName>
</protein>
<keyword evidence="6" id="KW-1185">Reference proteome</keyword>
<feature type="transmembrane region" description="Helical" evidence="4">
    <location>
        <begin position="274"/>
        <end position="295"/>
    </location>
</feature>
<feature type="transmembrane region" description="Helical" evidence="4">
    <location>
        <begin position="388"/>
        <end position="413"/>
    </location>
</feature>
<dbReference type="InterPro" id="IPR036259">
    <property type="entry name" value="MFS_trans_sf"/>
</dbReference>
<dbReference type="EMBL" id="AAOA02000003">
    <property type="protein sequence ID" value="EAQ98802.1"/>
    <property type="molecule type" value="Genomic_DNA"/>
</dbReference>
<evidence type="ECO:0000313" key="5">
    <source>
        <dbReference type="EMBL" id="EAQ98802.1"/>
    </source>
</evidence>
<feature type="transmembrane region" description="Helical" evidence="4">
    <location>
        <begin position="20"/>
        <end position="38"/>
    </location>
</feature>
<evidence type="ECO:0000256" key="2">
    <source>
        <dbReference type="ARBA" id="ARBA00022989"/>
    </source>
</evidence>
<evidence type="ECO:0000256" key="1">
    <source>
        <dbReference type="ARBA" id="ARBA00022692"/>
    </source>
</evidence>
<evidence type="ECO:0000256" key="4">
    <source>
        <dbReference type="SAM" id="Phobius"/>
    </source>
</evidence>
<dbReference type="GO" id="GO:0022857">
    <property type="term" value="F:transmembrane transporter activity"/>
    <property type="evidence" value="ECO:0007669"/>
    <property type="project" value="InterPro"/>
</dbReference>
<feature type="transmembrane region" description="Helical" evidence="4">
    <location>
        <begin position="116"/>
        <end position="135"/>
    </location>
</feature>
<dbReference type="Pfam" id="PF07690">
    <property type="entry name" value="MFS_1"/>
    <property type="match status" value="1"/>
</dbReference>
<dbReference type="CDD" id="cd06174">
    <property type="entry name" value="MFS"/>
    <property type="match status" value="1"/>
</dbReference>
<dbReference type="PANTHER" id="PTHR43596:SF1">
    <property type="entry name" value="ADP,ATP CARRIER PROTEIN"/>
    <property type="match status" value="1"/>
</dbReference>
<evidence type="ECO:0000313" key="6">
    <source>
        <dbReference type="Proteomes" id="UP000019205"/>
    </source>
</evidence>
<comment type="caution">
    <text evidence="5">The sequence shown here is derived from an EMBL/GenBank/DDBJ whole genome shotgun (WGS) entry which is preliminary data.</text>
</comment>
<gene>
    <name evidence="5" type="ORF">KT71_09252</name>
</gene>
<feature type="transmembrane region" description="Helical" evidence="4">
    <location>
        <begin position="177"/>
        <end position="196"/>
    </location>
</feature>
<dbReference type="PANTHER" id="PTHR43596">
    <property type="entry name" value="ADP,ATP CARRIER PROTEIN"/>
    <property type="match status" value="1"/>
</dbReference>
<dbReference type="AlphaFoldDB" id="A4A4T1"/>
<keyword evidence="1 4" id="KW-0812">Transmembrane</keyword>
<proteinExistence type="predicted"/>
<accession>A4A4T1</accession>
<dbReference type="OrthoDB" id="199378at2"/>
<dbReference type="eggNOG" id="COG3202">
    <property type="taxonomic scope" value="Bacteria"/>
</dbReference>
<keyword evidence="3 4" id="KW-0472">Membrane</keyword>
<dbReference type="Proteomes" id="UP000019205">
    <property type="component" value="Chromosome"/>
</dbReference>
<dbReference type="InterPro" id="IPR011701">
    <property type="entry name" value="MFS"/>
</dbReference>
<feature type="transmembrane region" description="Helical" evidence="4">
    <location>
        <begin position="307"/>
        <end position="333"/>
    </location>
</feature>
<reference evidence="5 6" key="1">
    <citation type="journal article" date="2007" name="Proc. Natl. Acad. Sci. U.S.A.">
        <title>Characterization of a marine gammaproteobacterium capable of aerobic anoxygenic photosynthesis.</title>
        <authorList>
            <person name="Fuchs B.M."/>
            <person name="Spring S."/>
            <person name="Teeling H."/>
            <person name="Quast C."/>
            <person name="Wulf J."/>
            <person name="Schattenhofer M."/>
            <person name="Yan S."/>
            <person name="Ferriera S."/>
            <person name="Johnson J."/>
            <person name="Glockner F.O."/>
            <person name="Amann R."/>
        </authorList>
    </citation>
    <scope>NUCLEOTIDE SEQUENCE [LARGE SCALE GENOMIC DNA]</scope>
    <source>
        <strain evidence="5">KT71</strain>
    </source>
</reference>
<sequence length="445" mass="49061">MIFQRAIEQMTLIRPQELRATVASFAMVFLLMASYFVLRPVRDAMASDWSDAEVSLLWNIQFFISAGLVSIYSLAVSRMPFRWVVPVVYSGFAASFLLFVLAIPRLADPVMAEKAFYLWVAAFSLFNLSVFWGFMADTFRREQGERLFAIIGSGASAGAIVGPSLPTLFASSLGLDVLMLIASLGLLLVVPLIFYLQRLKETALDNQTVHVDLADQRISGQWWTGFRDVVRNRYLLAIALFITLYVFIGSFVYFEQKNLLAAYSRPERAEILGAIDWVVNVLTFFCAFFVTGRVVQRLGMAATLTVVPLLVMTGLFVLAFAPIVVVLLSLQIARRVGNYAVTRPARELLFTEVSTDERFKAKAVIDVVVYRGGDAVSGSLFALLTEGLGFGLAAVALIGAGIAAMWSALALFLGRRFDRSGSAIDLLQVTPLKEKAALRGPIRNP</sequence>